<dbReference type="EMBL" id="JANPWB010000009">
    <property type="protein sequence ID" value="KAJ1156654.1"/>
    <property type="molecule type" value="Genomic_DNA"/>
</dbReference>
<feature type="region of interest" description="Disordered" evidence="1">
    <location>
        <begin position="1"/>
        <end position="81"/>
    </location>
</feature>
<protein>
    <submittedName>
        <fullName evidence="2">Uncharacterized protein</fullName>
    </submittedName>
</protein>
<gene>
    <name evidence="2" type="ORF">NDU88_009372</name>
</gene>
<sequence>MKEREGRNHRSEREEEGRKRGEENEEQGREADREERKKLRSRPSGLKLSLGTPPDMPEHPPDSKSCGTCARARTTGKERETRVSARVRLLGNQSLHYLLCILATAMLTRKNLRLRNG</sequence>
<organism evidence="2 3">
    <name type="scientific">Pleurodeles waltl</name>
    <name type="common">Iberian ribbed newt</name>
    <dbReference type="NCBI Taxonomy" id="8319"/>
    <lineage>
        <taxon>Eukaryota</taxon>
        <taxon>Metazoa</taxon>
        <taxon>Chordata</taxon>
        <taxon>Craniata</taxon>
        <taxon>Vertebrata</taxon>
        <taxon>Euteleostomi</taxon>
        <taxon>Amphibia</taxon>
        <taxon>Batrachia</taxon>
        <taxon>Caudata</taxon>
        <taxon>Salamandroidea</taxon>
        <taxon>Salamandridae</taxon>
        <taxon>Pleurodelinae</taxon>
        <taxon>Pleurodeles</taxon>
    </lineage>
</organism>
<feature type="compositionally biased region" description="Basic and acidic residues" evidence="1">
    <location>
        <begin position="1"/>
        <end position="37"/>
    </location>
</feature>
<name>A0AAV7RWE3_PLEWA</name>
<dbReference type="AlphaFoldDB" id="A0AAV7RWE3"/>
<reference evidence="2" key="1">
    <citation type="journal article" date="2022" name="bioRxiv">
        <title>Sequencing and chromosome-scale assembly of the giantPleurodeles waltlgenome.</title>
        <authorList>
            <person name="Brown T."/>
            <person name="Elewa A."/>
            <person name="Iarovenko S."/>
            <person name="Subramanian E."/>
            <person name="Araus A.J."/>
            <person name="Petzold A."/>
            <person name="Susuki M."/>
            <person name="Suzuki K.-i.T."/>
            <person name="Hayashi T."/>
            <person name="Toyoda A."/>
            <person name="Oliveira C."/>
            <person name="Osipova E."/>
            <person name="Leigh N.D."/>
            <person name="Simon A."/>
            <person name="Yun M.H."/>
        </authorList>
    </citation>
    <scope>NUCLEOTIDE SEQUENCE</scope>
    <source>
        <strain evidence="2">20211129_DDA</strain>
        <tissue evidence="2">Liver</tissue>
    </source>
</reference>
<comment type="caution">
    <text evidence="2">The sequence shown here is derived from an EMBL/GenBank/DDBJ whole genome shotgun (WGS) entry which is preliminary data.</text>
</comment>
<evidence type="ECO:0000256" key="1">
    <source>
        <dbReference type="SAM" id="MobiDB-lite"/>
    </source>
</evidence>
<evidence type="ECO:0000313" key="3">
    <source>
        <dbReference type="Proteomes" id="UP001066276"/>
    </source>
</evidence>
<evidence type="ECO:0000313" key="2">
    <source>
        <dbReference type="EMBL" id="KAJ1156654.1"/>
    </source>
</evidence>
<accession>A0AAV7RWE3</accession>
<proteinExistence type="predicted"/>
<dbReference type="Proteomes" id="UP001066276">
    <property type="component" value="Chromosome 5"/>
</dbReference>
<keyword evidence="3" id="KW-1185">Reference proteome</keyword>